<keyword evidence="2" id="KW-1185">Reference proteome</keyword>
<dbReference type="OrthoDB" id="9814110at2"/>
<dbReference type="Proteomes" id="UP000029278">
    <property type="component" value="Unassembled WGS sequence"/>
</dbReference>
<dbReference type="HOGENOM" id="CLU_1208838_0_0_9"/>
<dbReference type="EMBL" id="JMQA01000012">
    <property type="protein sequence ID" value="KFN11308.1"/>
    <property type="molecule type" value="Genomic_DNA"/>
</dbReference>
<organism evidence="1 2">
    <name type="scientific">Paenibacillus macerans</name>
    <name type="common">Bacillus macerans</name>
    <dbReference type="NCBI Taxonomy" id="44252"/>
    <lineage>
        <taxon>Bacteria</taxon>
        <taxon>Bacillati</taxon>
        <taxon>Bacillota</taxon>
        <taxon>Bacilli</taxon>
        <taxon>Bacillales</taxon>
        <taxon>Paenibacillaceae</taxon>
        <taxon>Paenibacillus</taxon>
    </lineage>
</organism>
<dbReference type="InterPro" id="IPR011009">
    <property type="entry name" value="Kinase-like_dom_sf"/>
</dbReference>
<dbReference type="AlphaFoldDB" id="A0A090ZLK4"/>
<gene>
    <name evidence="1" type="ORF">DJ90_2534</name>
</gene>
<protein>
    <submittedName>
        <fullName evidence="1">Uncharacterized protein</fullName>
    </submittedName>
</protein>
<sequence>MVNSISFSSVNMIELNGKKFMRKIANENERQTTIDQIFYLKCLPENIKKYFPRIEEYTINDRYVSYLMPFYNMLQLDEALLSSSIKKNQIILVLEKLIDIMFLEIYPKFHIPTPKDYFLVMHYNRAINRIKYLLNQRADLFNLINSPYLIINGKECVNGANLLNKIVDSSYFKLLSPPFIGLVHGDLEANHIMFDFKNKSDIDIILLDPRVTNKGGGFGLRFGKIIPIN</sequence>
<name>A0A090ZLK4_PAEMA</name>
<dbReference type="STRING" id="44252.DJ90_2534"/>
<proteinExistence type="predicted"/>
<reference evidence="1 2" key="1">
    <citation type="submission" date="2014-04" db="EMBL/GenBank/DDBJ databases">
        <authorList>
            <person name="Bishop-Lilly K.A."/>
            <person name="Broomall S.M."/>
            <person name="Chain P.S."/>
            <person name="Chertkov O."/>
            <person name="Coyne S.R."/>
            <person name="Daligault H.E."/>
            <person name="Davenport K.W."/>
            <person name="Erkkila T."/>
            <person name="Frey K.G."/>
            <person name="Gibbons H.S."/>
            <person name="Gu W."/>
            <person name="Jaissle J."/>
            <person name="Johnson S.L."/>
            <person name="Koroleva G.I."/>
            <person name="Ladner J.T."/>
            <person name="Lo C.-C."/>
            <person name="Minogue T.D."/>
            <person name="Munk C."/>
            <person name="Palacios G.F."/>
            <person name="Redden C.L."/>
            <person name="Rosenzweig C.N."/>
            <person name="Scholz M.B."/>
            <person name="Teshima H."/>
            <person name="Xu Y."/>
        </authorList>
    </citation>
    <scope>NUCLEOTIDE SEQUENCE [LARGE SCALE GENOMIC DNA]</scope>
    <source>
        <strain evidence="1 2">8244</strain>
    </source>
</reference>
<evidence type="ECO:0000313" key="1">
    <source>
        <dbReference type="EMBL" id="KFN11308.1"/>
    </source>
</evidence>
<accession>A0A090ZLK4</accession>
<comment type="caution">
    <text evidence="1">The sequence shown here is derived from an EMBL/GenBank/DDBJ whole genome shotgun (WGS) entry which is preliminary data.</text>
</comment>
<evidence type="ECO:0000313" key="2">
    <source>
        <dbReference type="Proteomes" id="UP000029278"/>
    </source>
</evidence>
<dbReference type="SUPFAM" id="SSF56112">
    <property type="entry name" value="Protein kinase-like (PK-like)"/>
    <property type="match status" value="1"/>
</dbReference>
<dbReference type="RefSeq" id="WP_036620863.1">
    <property type="nucleotide sequence ID" value="NZ_JAKOBR010000080.1"/>
</dbReference>